<sequence length="243" mass="25149">MDQLSLLGGIDWAAIAKIVAIDIMLGVDNAIVIALACAGLPVALRSKAIFLGTAGAVILRAVLLACAGLMFGMVAIKGIAGAYLIYIGAKLLLDNADEQHAEGKATTIFAAVKTVIIADFMMSLDNVLAVVGAAQSAGAHSTWYAIGGIVLSIPIIIFCAQGIMKLMDRFPIILWVGAGMLGWVGAEMILSEPLLANAVHAIESHGAWVHTAVKAVGFAAVIVVVLLIQALRKHGDTESTAKV</sequence>
<dbReference type="PANTHER" id="PTHR30238">
    <property type="entry name" value="MEMBRANE BOUND PREDICTED REDOX MODULATOR"/>
    <property type="match status" value="1"/>
</dbReference>
<evidence type="ECO:0000313" key="7">
    <source>
        <dbReference type="EMBL" id="MEJ8851960.1"/>
    </source>
</evidence>
<dbReference type="EMBL" id="JBBKZT010000029">
    <property type="protein sequence ID" value="MEJ8851960.1"/>
    <property type="molecule type" value="Genomic_DNA"/>
</dbReference>
<comment type="subcellular location">
    <subcellularLocation>
        <location evidence="1">Membrane</location>
        <topology evidence="1">Multi-pass membrane protein</topology>
    </subcellularLocation>
</comment>
<keyword evidence="5 6" id="KW-0472">Membrane</keyword>
<evidence type="ECO:0000256" key="6">
    <source>
        <dbReference type="SAM" id="Phobius"/>
    </source>
</evidence>
<reference evidence="7 8" key="1">
    <citation type="submission" date="2024-03" db="EMBL/GenBank/DDBJ databases">
        <title>Novel species of the genus Variovorax.</title>
        <authorList>
            <person name="Liu Q."/>
            <person name="Xin Y.-H."/>
        </authorList>
    </citation>
    <scope>NUCLEOTIDE SEQUENCE [LARGE SCALE GENOMIC DNA]</scope>
    <source>
        <strain evidence="7 8">KACC 18900</strain>
    </source>
</reference>
<comment type="similarity">
    <text evidence="2">Belongs to the TerC family.</text>
</comment>
<comment type="caution">
    <text evidence="7">The sequence shown here is derived from an EMBL/GenBank/DDBJ whole genome shotgun (WGS) entry which is preliminary data.</text>
</comment>
<dbReference type="Proteomes" id="UP001385892">
    <property type="component" value="Unassembled WGS sequence"/>
</dbReference>
<name>A0ABU8WYN9_9BURK</name>
<keyword evidence="3 6" id="KW-0812">Transmembrane</keyword>
<dbReference type="NCBIfam" id="TIGR03717">
    <property type="entry name" value="R_switched_YjbE"/>
    <property type="match status" value="1"/>
</dbReference>
<proteinExistence type="inferred from homology"/>
<feature type="transmembrane region" description="Helical" evidence="6">
    <location>
        <begin position="12"/>
        <end position="36"/>
    </location>
</feature>
<keyword evidence="4 6" id="KW-1133">Transmembrane helix</keyword>
<dbReference type="RefSeq" id="WP_340347797.1">
    <property type="nucleotide sequence ID" value="NZ_JBBKZT010000029.1"/>
</dbReference>
<feature type="transmembrane region" description="Helical" evidence="6">
    <location>
        <begin position="211"/>
        <end position="231"/>
    </location>
</feature>
<evidence type="ECO:0000313" key="8">
    <source>
        <dbReference type="Proteomes" id="UP001385892"/>
    </source>
</evidence>
<evidence type="ECO:0000256" key="5">
    <source>
        <dbReference type="ARBA" id="ARBA00023136"/>
    </source>
</evidence>
<evidence type="ECO:0000256" key="1">
    <source>
        <dbReference type="ARBA" id="ARBA00004141"/>
    </source>
</evidence>
<feature type="transmembrane region" description="Helical" evidence="6">
    <location>
        <begin position="172"/>
        <end position="191"/>
    </location>
</feature>
<dbReference type="InterPro" id="IPR005496">
    <property type="entry name" value="Integral_membrane_TerC"/>
</dbReference>
<accession>A0ABU8WYN9</accession>
<keyword evidence="8" id="KW-1185">Reference proteome</keyword>
<organism evidence="7 8">
    <name type="scientific">Variovorax rhizosphaerae</name>
    <dbReference type="NCBI Taxonomy" id="1836200"/>
    <lineage>
        <taxon>Bacteria</taxon>
        <taxon>Pseudomonadati</taxon>
        <taxon>Pseudomonadota</taxon>
        <taxon>Betaproteobacteria</taxon>
        <taxon>Burkholderiales</taxon>
        <taxon>Comamonadaceae</taxon>
        <taxon>Variovorax</taxon>
    </lineage>
</organism>
<dbReference type="InterPro" id="IPR022301">
    <property type="entry name" value="Integral_membrane_YjbE"/>
</dbReference>
<gene>
    <name evidence="7" type="ORF">WKW82_35395</name>
</gene>
<dbReference type="Pfam" id="PF03741">
    <property type="entry name" value="TerC"/>
    <property type="match status" value="1"/>
</dbReference>
<feature type="transmembrane region" description="Helical" evidence="6">
    <location>
        <begin position="105"/>
        <end position="122"/>
    </location>
</feature>
<evidence type="ECO:0000256" key="2">
    <source>
        <dbReference type="ARBA" id="ARBA00007511"/>
    </source>
</evidence>
<evidence type="ECO:0000256" key="3">
    <source>
        <dbReference type="ARBA" id="ARBA00022692"/>
    </source>
</evidence>
<feature type="transmembrane region" description="Helical" evidence="6">
    <location>
        <begin position="48"/>
        <end position="70"/>
    </location>
</feature>
<feature type="transmembrane region" description="Helical" evidence="6">
    <location>
        <begin position="142"/>
        <end position="160"/>
    </location>
</feature>
<feature type="transmembrane region" description="Helical" evidence="6">
    <location>
        <begin position="76"/>
        <end position="93"/>
    </location>
</feature>
<protein>
    <submittedName>
        <fullName evidence="7">YjbE family putative metal transport protein</fullName>
    </submittedName>
</protein>
<evidence type="ECO:0000256" key="4">
    <source>
        <dbReference type="ARBA" id="ARBA00022989"/>
    </source>
</evidence>
<dbReference type="PANTHER" id="PTHR30238:SF4">
    <property type="entry name" value="SLL1022 PROTEIN"/>
    <property type="match status" value="1"/>
</dbReference>